<dbReference type="EMBL" id="KN818636">
    <property type="protein sequence ID" value="KIL54771.1"/>
    <property type="molecule type" value="Genomic_DNA"/>
</dbReference>
<feature type="region of interest" description="Disordered" evidence="1">
    <location>
        <begin position="38"/>
        <end position="66"/>
    </location>
</feature>
<dbReference type="Proteomes" id="UP000054549">
    <property type="component" value="Unassembled WGS sequence"/>
</dbReference>
<name>A0A0C2WDT9_AMAMK</name>
<dbReference type="HOGENOM" id="CLU_2497415_0_0_1"/>
<organism evidence="2 3">
    <name type="scientific">Amanita muscaria (strain Koide BX008)</name>
    <dbReference type="NCBI Taxonomy" id="946122"/>
    <lineage>
        <taxon>Eukaryota</taxon>
        <taxon>Fungi</taxon>
        <taxon>Dikarya</taxon>
        <taxon>Basidiomycota</taxon>
        <taxon>Agaricomycotina</taxon>
        <taxon>Agaricomycetes</taxon>
        <taxon>Agaricomycetidae</taxon>
        <taxon>Agaricales</taxon>
        <taxon>Pluteineae</taxon>
        <taxon>Amanitaceae</taxon>
        <taxon>Amanita</taxon>
    </lineage>
</organism>
<proteinExistence type="predicted"/>
<dbReference type="InParanoid" id="A0A0C2WDT9"/>
<sequence>MILFRSEDALFRTKAADSHRRFWNVCLHVQLPSDLGRQRANRNAKHLHTPEEQLNSRSSSAETDGPQQACGYLGHWVGYCSLPTID</sequence>
<keyword evidence="3" id="KW-1185">Reference proteome</keyword>
<accession>A0A0C2WDT9</accession>
<protein>
    <submittedName>
        <fullName evidence="2">Uncharacterized protein</fullName>
    </submittedName>
</protein>
<reference evidence="2 3" key="1">
    <citation type="submission" date="2014-04" db="EMBL/GenBank/DDBJ databases">
        <title>Evolutionary Origins and Diversification of the Mycorrhizal Mutualists.</title>
        <authorList>
            <consortium name="DOE Joint Genome Institute"/>
            <consortium name="Mycorrhizal Genomics Consortium"/>
            <person name="Kohler A."/>
            <person name="Kuo A."/>
            <person name="Nagy L.G."/>
            <person name="Floudas D."/>
            <person name="Copeland A."/>
            <person name="Barry K.W."/>
            <person name="Cichocki N."/>
            <person name="Veneault-Fourrey C."/>
            <person name="LaButti K."/>
            <person name="Lindquist E.A."/>
            <person name="Lipzen A."/>
            <person name="Lundell T."/>
            <person name="Morin E."/>
            <person name="Murat C."/>
            <person name="Riley R."/>
            <person name="Ohm R."/>
            <person name="Sun H."/>
            <person name="Tunlid A."/>
            <person name="Henrissat B."/>
            <person name="Grigoriev I.V."/>
            <person name="Hibbett D.S."/>
            <person name="Martin F."/>
        </authorList>
    </citation>
    <scope>NUCLEOTIDE SEQUENCE [LARGE SCALE GENOMIC DNA]</scope>
    <source>
        <strain evidence="2 3">Koide BX008</strain>
    </source>
</reference>
<feature type="compositionally biased region" description="Polar residues" evidence="1">
    <location>
        <begin position="52"/>
        <end position="66"/>
    </location>
</feature>
<evidence type="ECO:0000313" key="2">
    <source>
        <dbReference type="EMBL" id="KIL54771.1"/>
    </source>
</evidence>
<gene>
    <name evidence="2" type="ORF">M378DRAFT_18566</name>
</gene>
<dbReference type="AlphaFoldDB" id="A0A0C2WDT9"/>
<evidence type="ECO:0000313" key="3">
    <source>
        <dbReference type="Proteomes" id="UP000054549"/>
    </source>
</evidence>
<evidence type="ECO:0000256" key="1">
    <source>
        <dbReference type="SAM" id="MobiDB-lite"/>
    </source>
</evidence>